<dbReference type="InterPro" id="IPR043128">
    <property type="entry name" value="Rev_trsase/Diguanyl_cyclase"/>
</dbReference>
<feature type="domain" description="Cas10/Cmr2 second palm" evidence="3">
    <location>
        <begin position="212"/>
        <end position="347"/>
    </location>
</feature>
<evidence type="ECO:0000313" key="4">
    <source>
        <dbReference type="EMBL" id="UYO61637.1"/>
    </source>
</evidence>
<sequence length="497" mass="55589">MAILAVYDTVGIQDYIFNSNKLAENVGGSKLVADIFASFFPEIINSHRGVANWREKKELSLNSSCEIIYQGGGNAYVVFQDQPLFQLVTEQFLAEIVQKTRGVGLAVAAIETDLGDNYYDDMKKLNQRLALAKGNLNRPMLAGNQPITKQSVRTGSPVTAFISDENKEYIDVEQGLKRQRYEYYRKERKNSLGLVKTFDGLIEDTKGADSFIAIIHADGNNMGKNIGEIMSNFSSYEKAVPEIRELSKRIDVCYKEATEQVRESFPDIKVIELIGDGDDITLVLPGKYALKYAAELLKNIENTVPEKRPFSGVKPTACAGVVLFRAHYPFANAYKLAEECCASAKKLARQISTDAASASCIDFHLHSSGFVSDLETLREQQYVIREKSVLARPWCISKDEAFKDYPSFDWLGEHVGLKNWSRNKSKALRNAIAFSDFDADLVVNQAKSLGFSLPPVTFCLDDEKSKYAHYFDVLEIADLFADLTESEVKKHDDSDNA</sequence>
<evidence type="ECO:0000313" key="5">
    <source>
        <dbReference type="Proteomes" id="UP001163550"/>
    </source>
</evidence>
<evidence type="ECO:0000256" key="2">
    <source>
        <dbReference type="ARBA" id="ARBA00023118"/>
    </source>
</evidence>
<dbReference type="InterPro" id="IPR054767">
    <property type="entry name" value="Cas10-Cmr2_palm2"/>
</dbReference>
<keyword evidence="5" id="KW-1185">Reference proteome</keyword>
<dbReference type="EMBL" id="CP087994">
    <property type="protein sequence ID" value="UYO61637.1"/>
    <property type="molecule type" value="Genomic_DNA"/>
</dbReference>
<keyword evidence="1" id="KW-0547">Nucleotide-binding</keyword>
<gene>
    <name evidence="4" type="ORF">LNN31_12690</name>
</gene>
<proteinExistence type="predicted"/>
<dbReference type="Gene3D" id="3.30.70.270">
    <property type="match status" value="1"/>
</dbReference>
<dbReference type="Pfam" id="PF22335">
    <property type="entry name" value="Cas10-Cmr2_palm2"/>
    <property type="match status" value="1"/>
</dbReference>
<accession>A0ABY6HBB5</accession>
<name>A0ABY6HBB5_9FIRM</name>
<evidence type="ECO:0000259" key="3">
    <source>
        <dbReference type="Pfam" id="PF22335"/>
    </source>
</evidence>
<organism evidence="4 5">
    <name type="scientific">Acetobacterium wieringae</name>
    <dbReference type="NCBI Taxonomy" id="52694"/>
    <lineage>
        <taxon>Bacteria</taxon>
        <taxon>Bacillati</taxon>
        <taxon>Bacillota</taxon>
        <taxon>Clostridia</taxon>
        <taxon>Eubacteriales</taxon>
        <taxon>Eubacteriaceae</taxon>
        <taxon>Acetobacterium</taxon>
    </lineage>
</organism>
<keyword evidence="2" id="KW-0051">Antiviral defense</keyword>
<dbReference type="Proteomes" id="UP001163550">
    <property type="component" value="Chromosome"/>
</dbReference>
<evidence type="ECO:0000256" key="1">
    <source>
        <dbReference type="ARBA" id="ARBA00022741"/>
    </source>
</evidence>
<protein>
    <recommendedName>
        <fullName evidence="3">Cas10/Cmr2 second palm domain-containing protein</fullName>
    </recommendedName>
</protein>
<reference evidence="4" key="1">
    <citation type="submission" date="2021-11" db="EMBL/GenBank/DDBJ databases">
        <title>Isoprene-degrading acetogen.</title>
        <authorList>
            <person name="Yang Y."/>
            <person name="Jin H."/>
            <person name="Yan J."/>
        </authorList>
    </citation>
    <scope>NUCLEOTIDE SEQUENCE</scope>
    <source>
        <strain evidence="4">Berkeley</strain>
    </source>
</reference>
<dbReference type="RefSeq" id="WP_263992518.1">
    <property type="nucleotide sequence ID" value="NZ_CP087994.1"/>
</dbReference>